<feature type="compositionally biased region" description="Basic and acidic residues" evidence="8">
    <location>
        <begin position="233"/>
        <end position="247"/>
    </location>
</feature>
<name>A0A1S3ITV5_LINAN</name>
<dbReference type="GeneID" id="106167316"/>
<protein>
    <submittedName>
        <fullName evidence="10">Pre-mRNA-splicing factor CWC25 homolog</fullName>
    </submittedName>
</protein>
<gene>
    <name evidence="10" type="primary">LOC106167316</name>
</gene>
<evidence type="ECO:0000256" key="8">
    <source>
        <dbReference type="SAM" id="MobiDB-lite"/>
    </source>
</evidence>
<keyword evidence="7" id="KW-0539">Nucleus</keyword>
<feature type="compositionally biased region" description="Basic and acidic residues" evidence="8">
    <location>
        <begin position="303"/>
        <end position="350"/>
    </location>
</feature>
<reference evidence="10" key="2">
    <citation type="submission" date="2025-08" db="UniProtKB">
        <authorList>
            <consortium name="RefSeq"/>
        </authorList>
    </citation>
    <scope>IDENTIFICATION</scope>
</reference>
<keyword evidence="9" id="KW-1185">Reference proteome</keyword>
<dbReference type="Pfam" id="PF12542">
    <property type="entry name" value="CWC25"/>
    <property type="match status" value="1"/>
</dbReference>
<evidence type="ECO:0000256" key="3">
    <source>
        <dbReference type="ARBA" id="ARBA00022664"/>
    </source>
</evidence>
<evidence type="ECO:0000256" key="1">
    <source>
        <dbReference type="ARBA" id="ARBA00004123"/>
    </source>
</evidence>
<comment type="similarity">
    <text evidence="2">Belongs to the CWC25 family.</text>
</comment>
<keyword evidence="4" id="KW-0747">Spliceosome</keyword>
<organism evidence="9 10">
    <name type="scientific">Lingula anatina</name>
    <name type="common">Brachiopod</name>
    <name type="synonym">Lingula unguis</name>
    <dbReference type="NCBI Taxonomy" id="7574"/>
    <lineage>
        <taxon>Eukaryota</taxon>
        <taxon>Metazoa</taxon>
        <taxon>Spiralia</taxon>
        <taxon>Lophotrochozoa</taxon>
        <taxon>Brachiopoda</taxon>
        <taxon>Linguliformea</taxon>
        <taxon>Lingulata</taxon>
        <taxon>Lingulida</taxon>
        <taxon>Linguloidea</taxon>
        <taxon>Lingulidae</taxon>
        <taxon>Lingula</taxon>
    </lineage>
</organism>
<dbReference type="KEGG" id="lak:106167316"/>
<evidence type="ECO:0000256" key="4">
    <source>
        <dbReference type="ARBA" id="ARBA00022728"/>
    </source>
</evidence>
<evidence type="ECO:0000256" key="7">
    <source>
        <dbReference type="ARBA" id="ARBA00023242"/>
    </source>
</evidence>
<keyword evidence="5" id="KW-0175">Coiled coil</keyword>
<feature type="compositionally biased region" description="Basic residues" evidence="8">
    <location>
        <begin position="125"/>
        <end position="142"/>
    </location>
</feature>
<reference evidence="10" key="1">
    <citation type="journal article" date="2015" name="Nat. Commun.">
        <title>The Lingula genome provides insights into brachiopod evolution and the origin of phosphate biomineralization.</title>
        <authorList>
            <person name="Luo Y.J."/>
            <person name="Takeuchi T."/>
            <person name="Koyanagi R."/>
            <person name="Yamada L."/>
            <person name="Kanda M."/>
            <person name="Khalturina M."/>
            <person name="Fujie M."/>
            <person name="Yamasaki S.I."/>
            <person name="Endo K."/>
            <person name="Satoh N."/>
        </authorList>
    </citation>
    <scope>NUCLEOTIDE SEQUENCE</scope>
</reference>
<dbReference type="RefSeq" id="XP_013401513.1">
    <property type="nucleotide sequence ID" value="XM_013546059.2"/>
</dbReference>
<feature type="compositionally biased region" description="Basic and acidic residues" evidence="8">
    <location>
        <begin position="381"/>
        <end position="392"/>
    </location>
</feature>
<keyword evidence="6" id="KW-0508">mRNA splicing</keyword>
<dbReference type="STRING" id="7574.A0A1S3ITV5"/>
<evidence type="ECO:0000313" key="10">
    <source>
        <dbReference type="RefSeq" id="XP_013401513.1"/>
    </source>
</evidence>
<feature type="compositionally biased region" description="Basic and acidic residues" evidence="8">
    <location>
        <begin position="162"/>
        <end position="212"/>
    </location>
</feature>
<dbReference type="InterPro" id="IPR022209">
    <property type="entry name" value="CWC25"/>
</dbReference>
<dbReference type="FunCoup" id="A0A1S3ITV5">
    <property type="interactions" value="771"/>
</dbReference>
<dbReference type="PANTHER" id="PTHR16196">
    <property type="entry name" value="CELL CYCLE CONTROL PROTEIN CWF25"/>
    <property type="match status" value="1"/>
</dbReference>
<keyword evidence="3" id="KW-0507">mRNA processing</keyword>
<dbReference type="AlphaFoldDB" id="A0A1S3ITV5"/>
<evidence type="ECO:0000256" key="6">
    <source>
        <dbReference type="ARBA" id="ARBA00023187"/>
    </source>
</evidence>
<comment type="subcellular location">
    <subcellularLocation>
        <location evidence="1">Nucleus</location>
    </subcellularLocation>
</comment>
<proteinExistence type="inferred from homology"/>
<evidence type="ECO:0000256" key="2">
    <source>
        <dbReference type="ARBA" id="ARBA00006695"/>
    </source>
</evidence>
<evidence type="ECO:0000313" key="9">
    <source>
        <dbReference type="Proteomes" id="UP000085678"/>
    </source>
</evidence>
<dbReference type="OrthoDB" id="21123at2759"/>
<dbReference type="PANTHER" id="PTHR16196:SF0">
    <property type="entry name" value="PRE-MRNA-SPLICING FACTOR CWC25 HOMOLOG"/>
    <property type="match status" value="1"/>
</dbReference>
<dbReference type="InterPro" id="IPR051376">
    <property type="entry name" value="CWC25_splicing_factor"/>
</dbReference>
<dbReference type="GO" id="GO:0005684">
    <property type="term" value="C:U2-type spliceosomal complex"/>
    <property type="evidence" value="ECO:0007669"/>
    <property type="project" value="TreeGrafter"/>
</dbReference>
<feature type="compositionally biased region" description="Basic and acidic residues" evidence="8">
    <location>
        <begin position="360"/>
        <end position="371"/>
    </location>
</feature>
<feature type="region of interest" description="Disordered" evidence="8">
    <location>
        <begin position="101"/>
        <end position="392"/>
    </location>
</feature>
<sequence>MEKLLKGKKLSEDELRKIKDLLKNDEKSDKKIDWMYSDGKPKSEEYLLGKRIDNIDKEKEEAKNDSVGALFEEAAAHNIQIDMQAKMREDPLFAIRKKEEEQRKRIIENPVKMKQLQKMVESQKKDKKKKKKEKKKKKHKSRSGSDTSASDDDLVSTYLDILNRKEKIKSDNRHKNDSKDKRKPQHEGGPKVSEQRKKHSEEDTRQRHRDGYSSEEEMSGRRKNYGLFKGRHKSPDKERHKKELQSRKDRKSRSRSPVRTSGRSPKRKRSRSPVRRERSRSRSPVRKGKPRSPEKREAPRKKLSSDELQRRRQEMMENAQWREEQRSKNVKRYREEEKKEEETRIKHGDGDNFLNPMMTKHAEQSSVEDRLKRNRYNIQRTRADLDKDFTKQ</sequence>
<evidence type="ECO:0000256" key="5">
    <source>
        <dbReference type="ARBA" id="ARBA00023054"/>
    </source>
</evidence>
<dbReference type="InParanoid" id="A0A1S3ITV5"/>
<feature type="compositionally biased region" description="Basic residues" evidence="8">
    <location>
        <begin position="264"/>
        <end position="290"/>
    </location>
</feature>
<feature type="compositionally biased region" description="Basic residues" evidence="8">
    <location>
        <begin position="221"/>
        <end position="232"/>
    </location>
</feature>
<accession>A0A1S3ITV5</accession>
<dbReference type="Proteomes" id="UP000085678">
    <property type="component" value="Unplaced"/>
</dbReference>
<dbReference type="GO" id="GO:0000398">
    <property type="term" value="P:mRNA splicing, via spliceosome"/>
    <property type="evidence" value="ECO:0007669"/>
    <property type="project" value="TreeGrafter"/>
</dbReference>